<dbReference type="Gene3D" id="3.30.470.20">
    <property type="entry name" value="ATP-grasp fold, B domain"/>
    <property type="match status" value="1"/>
</dbReference>
<dbReference type="Proteomes" id="UP001162318">
    <property type="component" value="Unassembled WGS sequence"/>
</dbReference>
<dbReference type="EMBL" id="JAOCKX010000006">
    <property type="protein sequence ID" value="MDH2130684.1"/>
    <property type="molecule type" value="Genomic_DNA"/>
</dbReference>
<comment type="caution">
    <text evidence="1">The sequence shown here is derived from an EMBL/GenBank/DDBJ whole genome shotgun (WGS) entry which is preliminary data.</text>
</comment>
<name>A0AA42WVQ5_SPHYA</name>
<dbReference type="AlphaFoldDB" id="A0AA42WVQ5"/>
<accession>A0AA42WVQ5</accession>
<dbReference type="SUPFAM" id="SSF56059">
    <property type="entry name" value="Glutathione synthetase ATP-binding domain-like"/>
    <property type="match status" value="1"/>
</dbReference>
<organism evidence="1 2">
    <name type="scientific">Sphingobium yanoikuyae</name>
    <name type="common">Sphingomonas yanoikuyae</name>
    <dbReference type="NCBI Taxonomy" id="13690"/>
    <lineage>
        <taxon>Bacteria</taxon>
        <taxon>Pseudomonadati</taxon>
        <taxon>Pseudomonadota</taxon>
        <taxon>Alphaproteobacteria</taxon>
        <taxon>Sphingomonadales</taxon>
        <taxon>Sphingomonadaceae</taxon>
        <taxon>Sphingobium</taxon>
    </lineage>
</organism>
<evidence type="ECO:0000313" key="2">
    <source>
        <dbReference type="Proteomes" id="UP001162318"/>
    </source>
</evidence>
<evidence type="ECO:0000313" key="1">
    <source>
        <dbReference type="EMBL" id="MDH2130684.1"/>
    </source>
</evidence>
<evidence type="ECO:0008006" key="3">
    <source>
        <dbReference type="Google" id="ProtNLM"/>
    </source>
</evidence>
<sequence>MDKRILIVTKLNDEHAHLIATGLEMMGATPSIFRFGMMPVHETHTISLGDKATFYVDGAALLDEDIPYDRVWLRRIGGSSVKLLDVQESDKAYVSNIMTAYRASLFAFLDRLAAQRPGVMVNGYWGKLAAESKVLQLWQARIVGLSVPATLQSNDVEAIRSFQDGHGGRIICKPLIPQMWQGEDSLAFAYTSIMPPVASLPAEALSLHPAIYQPYVEKAFEARVIIFGGRQFGIKIDSQSDPLSVIDWRGKRLLKDNNDNYRLPPEVFDQCQDLMRALGISYGAFDFIVTPAGDHVFLEVNEAGQFLFVEDCAPGDKIAHAFCHFLIHGTLQDWNDKDVTFTLKDLLSSAGALARKQADSRYRDHDRTSRISRMDDLVGSHHVSEAR</sequence>
<gene>
    <name evidence="1" type="ORF">N5J77_06070</name>
</gene>
<proteinExistence type="predicted"/>
<protein>
    <recommendedName>
        <fullName evidence="3">ATP-grasp domain-containing protein</fullName>
    </recommendedName>
</protein>
<reference evidence="1" key="1">
    <citation type="submission" date="2022-09" db="EMBL/GenBank/DDBJ databases">
        <title>Intensive care unit water sources are persistently colonized with multi-drug resistant bacteria and are the site of extensive horizontal gene transfer of antibiotic resistance genes.</title>
        <authorList>
            <person name="Diorio-Toth L."/>
        </authorList>
    </citation>
    <scope>NUCLEOTIDE SEQUENCE</scope>
    <source>
        <strain evidence="1">GD03659</strain>
    </source>
</reference>
<dbReference type="RefSeq" id="WP_156448002.1">
    <property type="nucleotide sequence ID" value="NZ_JAOCKX010000006.1"/>
</dbReference>